<reference evidence="3 4" key="1">
    <citation type="journal article" date="2016" name="Front. Microbiol.">
        <title>Comparative Genomics Analysis of Streptomyces Species Reveals Their Adaptation to the Marine Environment and Their Diversity at the Genomic Level.</title>
        <authorList>
            <person name="Tian X."/>
            <person name="Zhang Z."/>
            <person name="Yang T."/>
            <person name="Chen M."/>
            <person name="Li J."/>
            <person name="Chen F."/>
            <person name="Yang J."/>
            <person name="Li W."/>
            <person name="Zhang B."/>
            <person name="Zhang Z."/>
            <person name="Wu J."/>
            <person name="Zhang C."/>
            <person name="Long L."/>
            <person name="Xiao J."/>
        </authorList>
    </citation>
    <scope>NUCLEOTIDE SEQUENCE [LARGE SCALE GENOMIC DNA]</scope>
    <source>
        <strain evidence="3 4">SCSIO 10429</strain>
    </source>
</reference>
<dbReference type="PROSITE" id="PS51781">
    <property type="entry name" value="SH3B"/>
    <property type="match status" value="1"/>
</dbReference>
<dbReference type="RefSeq" id="WP_070015246.1">
    <property type="nucleotide sequence ID" value="NZ_LJGW01000083.1"/>
</dbReference>
<evidence type="ECO:0000256" key="1">
    <source>
        <dbReference type="SAM" id="SignalP"/>
    </source>
</evidence>
<sequence>MGTTTALRRAAASAATAAAILGGTLYAAPTAYGDDHSPIAPAASASARLVKCSSMYDVANKTYEVNNGGARLRTGPGTSYRTRTVLNAGQKVYSVCLDPQGSYPNWTFWHKVQVRSGHFKYRWGWVHGSTI</sequence>
<accession>A0A1E7LAT7</accession>
<evidence type="ECO:0000259" key="2">
    <source>
        <dbReference type="PROSITE" id="PS51781"/>
    </source>
</evidence>
<organism evidence="3 4">
    <name type="scientific">Streptomyces nanshensis</name>
    <dbReference type="NCBI Taxonomy" id="518642"/>
    <lineage>
        <taxon>Bacteria</taxon>
        <taxon>Bacillati</taxon>
        <taxon>Actinomycetota</taxon>
        <taxon>Actinomycetes</taxon>
        <taxon>Kitasatosporales</taxon>
        <taxon>Streptomycetaceae</taxon>
        <taxon>Streptomyces</taxon>
    </lineage>
</organism>
<gene>
    <name evidence="3" type="ORF">AN218_04145</name>
</gene>
<dbReference type="Gene3D" id="2.30.30.40">
    <property type="entry name" value="SH3 Domains"/>
    <property type="match status" value="1"/>
</dbReference>
<feature type="chain" id="PRO_5009197205" description="SH3b domain-containing protein" evidence="1">
    <location>
        <begin position="28"/>
        <end position="131"/>
    </location>
</feature>
<dbReference type="AlphaFoldDB" id="A0A1E7LAT7"/>
<feature type="signal peptide" evidence="1">
    <location>
        <begin position="1"/>
        <end position="27"/>
    </location>
</feature>
<dbReference type="EMBL" id="LJGW01000083">
    <property type="protein sequence ID" value="OEV13306.1"/>
    <property type="molecule type" value="Genomic_DNA"/>
</dbReference>
<dbReference type="InterPro" id="IPR003646">
    <property type="entry name" value="SH3-like_bac-type"/>
</dbReference>
<protein>
    <recommendedName>
        <fullName evidence="2">SH3b domain-containing protein</fullName>
    </recommendedName>
</protein>
<name>A0A1E7LAT7_9ACTN</name>
<proteinExistence type="predicted"/>
<comment type="caution">
    <text evidence="3">The sequence shown here is derived from an EMBL/GenBank/DDBJ whole genome shotgun (WGS) entry which is preliminary data.</text>
</comment>
<keyword evidence="4" id="KW-1185">Reference proteome</keyword>
<dbReference type="Proteomes" id="UP000176005">
    <property type="component" value="Unassembled WGS sequence"/>
</dbReference>
<evidence type="ECO:0000313" key="4">
    <source>
        <dbReference type="Proteomes" id="UP000176005"/>
    </source>
</evidence>
<keyword evidence="1" id="KW-0732">Signal</keyword>
<evidence type="ECO:0000313" key="3">
    <source>
        <dbReference type="EMBL" id="OEV13306.1"/>
    </source>
</evidence>
<feature type="domain" description="SH3b" evidence="2">
    <location>
        <begin position="60"/>
        <end position="131"/>
    </location>
</feature>